<dbReference type="PROSITE" id="PS50112">
    <property type="entry name" value="PAS"/>
    <property type="match status" value="1"/>
</dbReference>
<dbReference type="PROSITE" id="PS50887">
    <property type="entry name" value="GGDEF"/>
    <property type="match status" value="1"/>
</dbReference>
<accession>A0A5Q0BJG3</accession>
<dbReference type="InterPro" id="IPR035965">
    <property type="entry name" value="PAS-like_dom_sf"/>
</dbReference>
<dbReference type="InterPro" id="IPR029016">
    <property type="entry name" value="GAF-like_dom_sf"/>
</dbReference>
<evidence type="ECO:0000256" key="1">
    <source>
        <dbReference type="ARBA" id="ARBA00001946"/>
    </source>
</evidence>
<dbReference type="CDD" id="cd01949">
    <property type="entry name" value="GGDEF"/>
    <property type="match status" value="1"/>
</dbReference>
<dbReference type="Pfam" id="PF13426">
    <property type="entry name" value="PAS_9"/>
    <property type="match status" value="1"/>
</dbReference>
<dbReference type="AlphaFoldDB" id="A0A5Q0BJG3"/>
<dbReference type="InterPro" id="IPR000700">
    <property type="entry name" value="PAS-assoc_C"/>
</dbReference>
<sequence length="786" mass="87880">MMPPACFCSRPVWIRHPSPWSTRTLKQIAQRISQPKSVNSAAEQAMHVKKLADSHSRKLDNLAKGMPILDGTEVLDLIIEYVETKDEDAFCTVHLINEEATHLICKASSAALSTLKASLSNLEIEDFPNSLAIAAQQGIRAVVEDLRCHADWQHHHARTALAGLIAVWIEPIRASTGKVIGTFSIFRSSSAGPPSDNDLDRLQNASNLARIALERKSLQEELLLAASVYQNSSEAIMITDQKDYVVAVNPAFTRITGYPEYEVIGKPQRHFKQNRAGGASYKKIMQILRADGHWQGEIWSRHKNGAELAVWLTLNSIPDEIGDVYRHICLFSDITEKKRSEELIWKQANYDALTLLPNRRLFFDRLQLEISKSKRTGKTLVLMMIDLDGFKAVNDQLGHAAGDHLLKETAKRLRGCVREGDTVARLGGDEFILCIPQIGDIACIERIARSINQILARSIGLADKFLRVSGSIGIAEYPKDADNMDDLLKHADQAMYASKKLGRNRYSRFTSSIHEESEQQQQLINCLRYALDARQFKVHFQPIVDLATDRIIKAEALLRWTHPLMGKINPAVFIPIAEEIGLIGEIGDWVFQQAVQYAKRWGQCSSTRIQISINISPIQLLDGGSHNTWTEFLQKDTSSAANLAIEITEGLLLNEHREVTEKLMRFRELGIQIALDDFGTGYSSLSYLMKFKADYIKIDRSFIEGLPTDPSCIALCEAIIAMSHRLGLKVIAEGVETKAQRDQLRDIGCDYAQGYLFSKPVPAEEMEQLLLAQSVLASANQTAKGT</sequence>
<dbReference type="CDD" id="cd00130">
    <property type="entry name" value="PAS"/>
    <property type="match status" value="1"/>
</dbReference>
<protein>
    <submittedName>
        <fullName evidence="6">EAL domain-containing protein</fullName>
    </submittedName>
</protein>
<dbReference type="SMART" id="SM00052">
    <property type="entry name" value="EAL"/>
    <property type="match status" value="1"/>
</dbReference>
<dbReference type="PANTHER" id="PTHR44757">
    <property type="entry name" value="DIGUANYLATE CYCLASE DGCP"/>
    <property type="match status" value="1"/>
</dbReference>
<dbReference type="Pfam" id="PF13185">
    <property type="entry name" value="GAF_2"/>
    <property type="match status" value="1"/>
</dbReference>
<dbReference type="Proteomes" id="UP000325755">
    <property type="component" value="Chromosome"/>
</dbReference>
<dbReference type="KEGG" id="mmob:F6R98_12140"/>
<dbReference type="InterPro" id="IPR029787">
    <property type="entry name" value="Nucleotide_cyclase"/>
</dbReference>
<dbReference type="InterPro" id="IPR003018">
    <property type="entry name" value="GAF"/>
</dbReference>
<dbReference type="Pfam" id="PF00563">
    <property type="entry name" value="EAL"/>
    <property type="match status" value="1"/>
</dbReference>
<organism evidence="6 7">
    <name type="scientific">Candidatus Methylospira mobilis</name>
    <dbReference type="NCBI Taxonomy" id="1808979"/>
    <lineage>
        <taxon>Bacteria</taxon>
        <taxon>Pseudomonadati</taxon>
        <taxon>Pseudomonadota</taxon>
        <taxon>Gammaproteobacteria</taxon>
        <taxon>Methylococcales</taxon>
        <taxon>Methylococcaceae</taxon>
        <taxon>Candidatus Methylospira</taxon>
    </lineage>
</organism>
<name>A0A5Q0BJG3_9GAMM</name>
<dbReference type="SUPFAM" id="SSF141868">
    <property type="entry name" value="EAL domain-like"/>
    <property type="match status" value="1"/>
</dbReference>
<dbReference type="FunFam" id="3.30.70.270:FF:000001">
    <property type="entry name" value="Diguanylate cyclase domain protein"/>
    <property type="match status" value="1"/>
</dbReference>
<dbReference type="SMART" id="SM00267">
    <property type="entry name" value="GGDEF"/>
    <property type="match status" value="1"/>
</dbReference>
<dbReference type="SUPFAM" id="SSF55781">
    <property type="entry name" value="GAF domain-like"/>
    <property type="match status" value="1"/>
</dbReference>
<dbReference type="Gene3D" id="3.30.70.270">
    <property type="match status" value="1"/>
</dbReference>
<dbReference type="FunCoup" id="A0A5Q0BJG3">
    <property type="interactions" value="2"/>
</dbReference>
<evidence type="ECO:0000259" key="5">
    <source>
        <dbReference type="PROSITE" id="PS50887"/>
    </source>
</evidence>
<evidence type="ECO:0000259" key="4">
    <source>
        <dbReference type="PROSITE" id="PS50883"/>
    </source>
</evidence>
<dbReference type="NCBIfam" id="TIGR00229">
    <property type="entry name" value="sensory_box"/>
    <property type="match status" value="1"/>
</dbReference>
<dbReference type="PROSITE" id="PS50883">
    <property type="entry name" value="EAL"/>
    <property type="match status" value="1"/>
</dbReference>
<dbReference type="Gene3D" id="3.30.450.40">
    <property type="match status" value="1"/>
</dbReference>
<dbReference type="InterPro" id="IPR000160">
    <property type="entry name" value="GGDEF_dom"/>
</dbReference>
<feature type="domain" description="GGDEF" evidence="5">
    <location>
        <begin position="378"/>
        <end position="511"/>
    </location>
</feature>
<evidence type="ECO:0000313" key="6">
    <source>
        <dbReference type="EMBL" id="QFY43272.1"/>
    </source>
</evidence>
<reference evidence="6 7" key="1">
    <citation type="submission" date="2019-09" db="EMBL/GenBank/DDBJ databases">
        <title>Ecophysiology of the spiral-shaped methanotroph Methylospira mobilis as revealed by the complete genome sequence.</title>
        <authorList>
            <person name="Oshkin I.Y."/>
            <person name="Dedysh S.N."/>
            <person name="Miroshnikov K."/>
            <person name="Danilova O.V."/>
            <person name="Hakobyan A."/>
            <person name="Liesack W."/>
        </authorList>
    </citation>
    <scope>NUCLEOTIDE SEQUENCE [LARGE SCALE GENOMIC DNA]</scope>
    <source>
        <strain evidence="6 7">Shm1</strain>
    </source>
</reference>
<dbReference type="SUPFAM" id="SSF55073">
    <property type="entry name" value="Nucleotide cyclase"/>
    <property type="match status" value="1"/>
</dbReference>
<dbReference type="SUPFAM" id="SSF55785">
    <property type="entry name" value="PYP-like sensor domain (PAS domain)"/>
    <property type="match status" value="1"/>
</dbReference>
<dbReference type="InterPro" id="IPR043128">
    <property type="entry name" value="Rev_trsase/Diguanyl_cyclase"/>
</dbReference>
<dbReference type="EMBL" id="CP044205">
    <property type="protein sequence ID" value="QFY43272.1"/>
    <property type="molecule type" value="Genomic_DNA"/>
</dbReference>
<evidence type="ECO:0000313" key="7">
    <source>
        <dbReference type="Proteomes" id="UP000325755"/>
    </source>
</evidence>
<evidence type="ECO:0000259" key="3">
    <source>
        <dbReference type="PROSITE" id="PS50113"/>
    </source>
</evidence>
<dbReference type="Gene3D" id="3.20.20.450">
    <property type="entry name" value="EAL domain"/>
    <property type="match status" value="1"/>
</dbReference>
<evidence type="ECO:0000259" key="2">
    <source>
        <dbReference type="PROSITE" id="PS50112"/>
    </source>
</evidence>
<dbReference type="InterPro" id="IPR000014">
    <property type="entry name" value="PAS"/>
</dbReference>
<dbReference type="GO" id="GO:0003824">
    <property type="term" value="F:catalytic activity"/>
    <property type="evidence" value="ECO:0007669"/>
    <property type="project" value="UniProtKB-ARBA"/>
</dbReference>
<dbReference type="InterPro" id="IPR035919">
    <property type="entry name" value="EAL_sf"/>
</dbReference>
<feature type="domain" description="PAC" evidence="3">
    <location>
        <begin position="294"/>
        <end position="346"/>
    </location>
</feature>
<dbReference type="NCBIfam" id="TIGR00254">
    <property type="entry name" value="GGDEF"/>
    <property type="match status" value="1"/>
</dbReference>
<dbReference type="PROSITE" id="PS50113">
    <property type="entry name" value="PAC"/>
    <property type="match status" value="1"/>
</dbReference>
<dbReference type="Pfam" id="PF00990">
    <property type="entry name" value="GGDEF"/>
    <property type="match status" value="1"/>
</dbReference>
<comment type="cofactor">
    <cofactor evidence="1">
        <name>Mg(2+)</name>
        <dbReference type="ChEBI" id="CHEBI:18420"/>
    </cofactor>
</comment>
<feature type="domain" description="PAS" evidence="2">
    <location>
        <begin position="228"/>
        <end position="266"/>
    </location>
</feature>
<dbReference type="InParanoid" id="A0A5Q0BJG3"/>
<dbReference type="PANTHER" id="PTHR44757:SF2">
    <property type="entry name" value="BIOFILM ARCHITECTURE MAINTENANCE PROTEIN MBAA"/>
    <property type="match status" value="1"/>
</dbReference>
<dbReference type="InterPro" id="IPR001633">
    <property type="entry name" value="EAL_dom"/>
</dbReference>
<dbReference type="InterPro" id="IPR052155">
    <property type="entry name" value="Biofilm_reg_signaling"/>
</dbReference>
<feature type="domain" description="EAL" evidence="4">
    <location>
        <begin position="520"/>
        <end position="774"/>
    </location>
</feature>
<keyword evidence="7" id="KW-1185">Reference proteome</keyword>
<proteinExistence type="predicted"/>
<dbReference type="CDD" id="cd01948">
    <property type="entry name" value="EAL"/>
    <property type="match status" value="1"/>
</dbReference>
<dbReference type="Gene3D" id="3.30.450.20">
    <property type="entry name" value="PAS domain"/>
    <property type="match status" value="1"/>
</dbReference>
<dbReference type="SMART" id="SM00065">
    <property type="entry name" value="GAF"/>
    <property type="match status" value="1"/>
</dbReference>
<dbReference type="OrthoDB" id="5571542at2"/>
<gene>
    <name evidence="6" type="ORF">F6R98_12140</name>
</gene>